<feature type="transmembrane region" description="Helical" evidence="1">
    <location>
        <begin position="267"/>
        <end position="287"/>
    </location>
</feature>
<sequence>MKRPFALVVAYLAGALWVIDLTMVQPLTEPAKPWHHLTVGNNAYWARDLRWLAIFAAIAALLPVSRWAWTLAPFWIAADVILDRFDVRATGPVMVATAVAVTAFAVTARTGRGAARPGAVIAAALVPLAAEIQSPTDSEAALDPMAAAVAAVLLLAAIVGVVAVRTASPRTVLIVAGLTAGCGALIAWSRVEPPGARPIPILLGVLLTAAVVALTATRRHTVQTVMSALAYPASAIIAVLLCVLLSVGGIFTALAGNPPVHGGDEDAIVTLGGLAAGLLVTWTAWVCERPAGAVRASFETFERSMDRRFRA</sequence>
<proteinExistence type="predicted"/>
<feature type="transmembrane region" description="Helical" evidence="1">
    <location>
        <begin position="171"/>
        <end position="191"/>
    </location>
</feature>
<feature type="transmembrane region" description="Helical" evidence="1">
    <location>
        <begin position="89"/>
        <end position="107"/>
    </location>
</feature>
<keyword evidence="1" id="KW-0472">Membrane</keyword>
<organism evidence="2 3">
    <name type="scientific">Rugosimonospora acidiphila</name>
    <dbReference type="NCBI Taxonomy" id="556531"/>
    <lineage>
        <taxon>Bacteria</taxon>
        <taxon>Bacillati</taxon>
        <taxon>Actinomycetota</taxon>
        <taxon>Actinomycetes</taxon>
        <taxon>Micromonosporales</taxon>
        <taxon>Micromonosporaceae</taxon>
        <taxon>Rugosimonospora</taxon>
    </lineage>
</organism>
<name>A0ABP9SW07_9ACTN</name>
<keyword evidence="3" id="KW-1185">Reference proteome</keyword>
<feature type="transmembrane region" description="Helical" evidence="1">
    <location>
        <begin position="49"/>
        <end position="69"/>
    </location>
</feature>
<accession>A0ABP9SW07</accession>
<dbReference type="EMBL" id="BAABJQ010000061">
    <property type="protein sequence ID" value="GAA5202274.1"/>
    <property type="molecule type" value="Genomic_DNA"/>
</dbReference>
<feature type="transmembrane region" description="Helical" evidence="1">
    <location>
        <begin position="6"/>
        <end position="28"/>
    </location>
</feature>
<feature type="transmembrane region" description="Helical" evidence="1">
    <location>
        <begin position="229"/>
        <end position="255"/>
    </location>
</feature>
<evidence type="ECO:0000313" key="2">
    <source>
        <dbReference type="EMBL" id="GAA5202274.1"/>
    </source>
</evidence>
<evidence type="ECO:0000313" key="3">
    <source>
        <dbReference type="Proteomes" id="UP001501570"/>
    </source>
</evidence>
<keyword evidence="1" id="KW-0812">Transmembrane</keyword>
<feature type="transmembrane region" description="Helical" evidence="1">
    <location>
        <begin position="145"/>
        <end position="164"/>
    </location>
</feature>
<evidence type="ECO:0000256" key="1">
    <source>
        <dbReference type="SAM" id="Phobius"/>
    </source>
</evidence>
<dbReference type="RefSeq" id="WP_345639356.1">
    <property type="nucleotide sequence ID" value="NZ_BAABJQ010000061.1"/>
</dbReference>
<comment type="caution">
    <text evidence="2">The sequence shown here is derived from an EMBL/GenBank/DDBJ whole genome shotgun (WGS) entry which is preliminary data.</text>
</comment>
<protein>
    <submittedName>
        <fullName evidence="2">Uncharacterized protein</fullName>
    </submittedName>
</protein>
<reference evidence="3" key="1">
    <citation type="journal article" date="2019" name="Int. J. Syst. Evol. Microbiol.">
        <title>The Global Catalogue of Microorganisms (GCM) 10K type strain sequencing project: providing services to taxonomists for standard genome sequencing and annotation.</title>
        <authorList>
            <consortium name="The Broad Institute Genomics Platform"/>
            <consortium name="The Broad Institute Genome Sequencing Center for Infectious Disease"/>
            <person name="Wu L."/>
            <person name="Ma J."/>
        </authorList>
    </citation>
    <scope>NUCLEOTIDE SEQUENCE [LARGE SCALE GENOMIC DNA]</scope>
    <source>
        <strain evidence="3">JCM 18304</strain>
    </source>
</reference>
<keyword evidence="1" id="KW-1133">Transmembrane helix</keyword>
<gene>
    <name evidence="2" type="ORF">GCM10023322_83910</name>
</gene>
<feature type="transmembrane region" description="Helical" evidence="1">
    <location>
        <begin position="197"/>
        <end position="217"/>
    </location>
</feature>
<dbReference type="Proteomes" id="UP001501570">
    <property type="component" value="Unassembled WGS sequence"/>
</dbReference>